<dbReference type="PANTHER" id="PTHR21696:SF2">
    <property type="entry name" value="PROTEIN UNC-79 HOMOLOG"/>
    <property type="match status" value="1"/>
</dbReference>
<protein>
    <submittedName>
        <fullName evidence="2">Uncharacterized protein</fullName>
    </submittedName>
</protein>
<evidence type="ECO:0000313" key="2">
    <source>
        <dbReference type="WBParaSite" id="ALUE_0002043601-mRNA-1"/>
    </source>
</evidence>
<dbReference type="AlphaFoldDB" id="A0A0M3INV8"/>
<organism evidence="1 2">
    <name type="scientific">Ascaris lumbricoides</name>
    <name type="common">Giant roundworm</name>
    <dbReference type="NCBI Taxonomy" id="6252"/>
    <lineage>
        <taxon>Eukaryota</taxon>
        <taxon>Metazoa</taxon>
        <taxon>Ecdysozoa</taxon>
        <taxon>Nematoda</taxon>
        <taxon>Chromadorea</taxon>
        <taxon>Rhabditida</taxon>
        <taxon>Spirurina</taxon>
        <taxon>Ascaridomorpha</taxon>
        <taxon>Ascaridoidea</taxon>
        <taxon>Ascarididae</taxon>
        <taxon>Ascaris</taxon>
    </lineage>
</organism>
<dbReference type="Pfam" id="PF14776">
    <property type="entry name" value="UNC-79"/>
    <property type="match status" value="2"/>
</dbReference>
<keyword evidence="1" id="KW-1185">Reference proteome</keyword>
<reference evidence="2" key="1">
    <citation type="submission" date="2017-02" db="UniProtKB">
        <authorList>
            <consortium name="WormBaseParasite"/>
        </authorList>
    </citation>
    <scope>IDENTIFICATION</scope>
</reference>
<name>A0A0M3INV8_ASCLU</name>
<dbReference type="PANTHER" id="PTHR21696">
    <property type="entry name" value="PROTEIN UNC-79 HOMOLOG"/>
    <property type="match status" value="1"/>
</dbReference>
<evidence type="ECO:0000313" key="1">
    <source>
        <dbReference type="Proteomes" id="UP000036681"/>
    </source>
</evidence>
<dbReference type="WBParaSite" id="ALUE_0002043601-mRNA-1">
    <property type="protein sequence ID" value="ALUE_0002043601-mRNA-1"/>
    <property type="gene ID" value="ALUE_0002043601"/>
</dbReference>
<dbReference type="InterPro" id="IPR024855">
    <property type="entry name" value="UNC79"/>
</dbReference>
<sequence length="382" mass="43240">MRVLIQSKGIDREQRKHRCRVARDGTRSLSAYSFLKELPAVPESAFERYSPDLQRSSLYPNLNYSALFYGIVNLLDVFPQIGAAQAAIGDAILDTIKALYFFLQRDALEQLPYLVACQLGVFPSELDKKVVRLLSECLIPFTLSSQEWLSVPAVLMLVLQHSSDPSLHTLLIESLMARKEGVYKDVILVLSKGTSESRIAAANLLFHYWPLLNPHILHRKPIQYRVQGGLEGPQDDLELRVKPLLGYPDNVDFEKTRKKETWSCSPCQNVNCLDKDISSRLCYDPGVCTQYGDTAPPIALCKTCAEMVEREKKVATRAICNPMATTDNVVCQNRACESTNRLAVGTCFSEDCIRSHHFVPLRLCQAFFSFPFFSFQFCDKYF</sequence>
<dbReference type="Proteomes" id="UP000036681">
    <property type="component" value="Unplaced"/>
</dbReference>
<proteinExistence type="predicted"/>
<accession>A0A0M3INV8</accession>